<evidence type="ECO:0000313" key="2">
    <source>
        <dbReference type="Proteomes" id="UP000216074"/>
    </source>
</evidence>
<dbReference type="Proteomes" id="UP000216074">
    <property type="component" value="Unassembled WGS sequence"/>
</dbReference>
<dbReference type="EMBL" id="MWWY01000014">
    <property type="protein sequence ID" value="OZG65205.1"/>
    <property type="molecule type" value="Genomic_DNA"/>
</dbReference>
<gene>
    <name evidence="1" type="ORF">BHAP_0709</name>
</gene>
<name>A0A261G1U1_9BIFI</name>
<organism evidence="1 2">
    <name type="scientific">Bifidobacterium hapali</name>
    <dbReference type="NCBI Taxonomy" id="1630172"/>
    <lineage>
        <taxon>Bacteria</taxon>
        <taxon>Bacillati</taxon>
        <taxon>Actinomycetota</taxon>
        <taxon>Actinomycetes</taxon>
        <taxon>Bifidobacteriales</taxon>
        <taxon>Bifidobacteriaceae</taxon>
        <taxon>Bifidobacterium</taxon>
    </lineage>
</organism>
<keyword evidence="2" id="KW-1185">Reference proteome</keyword>
<evidence type="ECO:0000313" key="1">
    <source>
        <dbReference type="EMBL" id="OZG65205.1"/>
    </source>
</evidence>
<accession>A0A261G1U1</accession>
<proteinExistence type="predicted"/>
<dbReference type="AlphaFoldDB" id="A0A261G1U1"/>
<protein>
    <submittedName>
        <fullName evidence="1">Uncharacterized protein</fullName>
    </submittedName>
</protein>
<sequence length="74" mass="8406">MGAWRFSLAARPLSERFLPLVLMRGRNLSLTRLSVSVFCHPWWGIWVRGGFRSLRGPSVSVFCHSYGCVAEISH</sequence>
<comment type="caution">
    <text evidence="1">The sequence shown here is derived from an EMBL/GenBank/DDBJ whole genome shotgun (WGS) entry which is preliminary data.</text>
</comment>
<reference evidence="1 2" key="1">
    <citation type="journal article" date="2017" name="BMC Genomics">
        <title>Comparative genomic and phylogenomic analyses of the Bifidobacteriaceae family.</title>
        <authorList>
            <person name="Lugli G.A."/>
            <person name="Milani C."/>
            <person name="Turroni F."/>
            <person name="Duranti S."/>
            <person name="Mancabelli L."/>
            <person name="Mangifesta M."/>
            <person name="Ferrario C."/>
            <person name="Modesto M."/>
            <person name="Mattarelli P."/>
            <person name="Jiri K."/>
            <person name="van Sinderen D."/>
            <person name="Ventura M."/>
        </authorList>
    </citation>
    <scope>NUCLEOTIDE SEQUENCE [LARGE SCALE GENOMIC DNA]</scope>
    <source>
        <strain evidence="1 2">DSM 100202</strain>
    </source>
</reference>